<dbReference type="InterPro" id="IPR036961">
    <property type="entry name" value="Kinesin_motor_dom_sf"/>
</dbReference>
<dbReference type="PROSITE" id="PS00678">
    <property type="entry name" value="WD_REPEATS_1"/>
    <property type="match status" value="2"/>
</dbReference>
<gene>
    <name evidence="13" type="ORF">KFE25_003628</name>
</gene>
<dbReference type="OMA" id="VGAEDMC"/>
<feature type="coiled-coil region" evidence="10">
    <location>
        <begin position="899"/>
        <end position="984"/>
    </location>
</feature>
<evidence type="ECO:0000256" key="4">
    <source>
        <dbReference type="ARBA" id="ARBA00022840"/>
    </source>
</evidence>
<dbReference type="Gene3D" id="1.20.5.4820">
    <property type="match status" value="1"/>
</dbReference>
<protein>
    <recommendedName>
        <fullName evidence="12">Myosin motor domain-containing protein</fullName>
    </recommendedName>
</protein>
<dbReference type="SUPFAM" id="SSF52540">
    <property type="entry name" value="P-loop containing nucleoside triphosphate hydrolases"/>
    <property type="match status" value="1"/>
</dbReference>
<feature type="region of interest" description="Actin-binding" evidence="9">
    <location>
        <begin position="614"/>
        <end position="636"/>
    </location>
</feature>
<evidence type="ECO:0000259" key="12">
    <source>
        <dbReference type="PROSITE" id="PS51456"/>
    </source>
</evidence>
<dbReference type="PANTHER" id="PTHR13140">
    <property type="entry name" value="MYOSIN"/>
    <property type="match status" value="1"/>
</dbReference>
<keyword evidence="7 9" id="KW-0009">Actin-binding</keyword>
<evidence type="ECO:0000256" key="7">
    <source>
        <dbReference type="ARBA" id="ARBA00023203"/>
    </source>
</evidence>
<dbReference type="InterPro" id="IPR027417">
    <property type="entry name" value="P-loop_NTPase"/>
</dbReference>
<dbReference type="GO" id="GO:0016020">
    <property type="term" value="C:membrane"/>
    <property type="evidence" value="ECO:0007669"/>
    <property type="project" value="TreeGrafter"/>
</dbReference>
<comment type="similarity">
    <text evidence="9">Belongs to the TRAFAC class myosin-kinesin ATPase superfamily. Myosin family.</text>
</comment>
<feature type="binding site" evidence="9">
    <location>
        <begin position="110"/>
        <end position="117"/>
    </location>
    <ligand>
        <name>ATP</name>
        <dbReference type="ChEBI" id="CHEBI:30616"/>
    </ligand>
</feature>
<keyword evidence="6 9" id="KW-0505">Motor protein</keyword>
<evidence type="ECO:0000256" key="1">
    <source>
        <dbReference type="ARBA" id="ARBA00022574"/>
    </source>
</evidence>
<dbReference type="GO" id="GO:0000146">
    <property type="term" value="F:microfilament motor activity"/>
    <property type="evidence" value="ECO:0007669"/>
    <property type="project" value="TreeGrafter"/>
</dbReference>
<dbReference type="Gene3D" id="2.130.10.10">
    <property type="entry name" value="YVTN repeat-like/Quinoprotein amine dehydrogenase"/>
    <property type="match status" value="2"/>
</dbReference>
<dbReference type="SMART" id="SM00242">
    <property type="entry name" value="MYSc"/>
    <property type="match status" value="1"/>
</dbReference>
<dbReference type="GO" id="GO:0016459">
    <property type="term" value="C:myosin complex"/>
    <property type="evidence" value="ECO:0007669"/>
    <property type="project" value="UniProtKB-KW"/>
</dbReference>
<feature type="region of interest" description="Disordered" evidence="11">
    <location>
        <begin position="1115"/>
        <end position="1136"/>
    </location>
</feature>
<reference evidence="13" key="1">
    <citation type="submission" date="2021-05" db="EMBL/GenBank/DDBJ databases">
        <title>The genome of the haptophyte Pavlova lutheri (Diacronema luteri, Pavlovales) - a model for lipid biosynthesis in eukaryotic algae.</title>
        <authorList>
            <person name="Hulatt C.J."/>
            <person name="Posewitz M.C."/>
        </authorList>
    </citation>
    <scope>NUCLEOTIDE SEQUENCE</scope>
    <source>
        <strain evidence="13">NIVA-4/92</strain>
    </source>
</reference>
<dbReference type="GO" id="GO:0005524">
    <property type="term" value="F:ATP binding"/>
    <property type="evidence" value="ECO:0007669"/>
    <property type="project" value="UniProtKB-UniRule"/>
</dbReference>
<accession>A0A8J5XHU9</accession>
<proteinExistence type="inferred from homology"/>
<dbReference type="GO" id="GO:0005737">
    <property type="term" value="C:cytoplasm"/>
    <property type="evidence" value="ECO:0007669"/>
    <property type="project" value="TreeGrafter"/>
</dbReference>
<dbReference type="SUPFAM" id="SSF50978">
    <property type="entry name" value="WD40 repeat-like"/>
    <property type="match status" value="1"/>
</dbReference>
<keyword evidence="1 8" id="KW-0853">WD repeat</keyword>
<keyword evidence="14" id="KW-1185">Reference proteome</keyword>
<dbReference type="Gene3D" id="1.20.5.190">
    <property type="match status" value="1"/>
</dbReference>
<dbReference type="CDD" id="cd00124">
    <property type="entry name" value="MYSc"/>
    <property type="match status" value="1"/>
</dbReference>
<dbReference type="PANTHER" id="PTHR13140:SF706">
    <property type="entry name" value="DILUTE CLASS UNCONVENTIONAL MYOSIN, ISOFORM C"/>
    <property type="match status" value="1"/>
</dbReference>
<evidence type="ECO:0000256" key="6">
    <source>
        <dbReference type="ARBA" id="ARBA00023175"/>
    </source>
</evidence>
<dbReference type="GO" id="GO:0007015">
    <property type="term" value="P:actin filament organization"/>
    <property type="evidence" value="ECO:0007669"/>
    <property type="project" value="TreeGrafter"/>
</dbReference>
<organism evidence="13 14">
    <name type="scientific">Diacronema lutheri</name>
    <name type="common">Unicellular marine alga</name>
    <name type="synonym">Monochrysis lutheri</name>
    <dbReference type="NCBI Taxonomy" id="2081491"/>
    <lineage>
        <taxon>Eukaryota</taxon>
        <taxon>Haptista</taxon>
        <taxon>Haptophyta</taxon>
        <taxon>Pavlovophyceae</taxon>
        <taxon>Pavlovales</taxon>
        <taxon>Pavlovaceae</taxon>
        <taxon>Diacronema</taxon>
    </lineage>
</organism>
<dbReference type="InterPro" id="IPR001680">
    <property type="entry name" value="WD40_rpt"/>
</dbReference>
<dbReference type="InterPro" id="IPR001609">
    <property type="entry name" value="Myosin_head_motor_dom-like"/>
</dbReference>
<sequence>MSAEEMLDGGLADEDCDDMVNLQVLDAGTILRNLESRFGMTKPYTYVGRIVISTNPFQWIEGLYSDETIVAYSRVPDVFADLRPHVYAVARDALDNLTQQQESQSILISGESGAGKTENTKICMSYLAAVDMRAGGASAGVVEVTTRVLQTNPLLEAFGNASTTRNDNSSRFGKFIKLQYNALGKQVGAHIDTYLLERSRVVRQAPLERNFHVFHALTGGISAVEREELGVGDAPTYHYLGRRPLEEIALKKTSEFADDAEVWGRTLRALSALGCSDADIGEVSNVLATVLALGELTFAGEETNEGHTSTPADADVLARAAARLGVEPAELSAKMCTRYVAAPDGWFTVHLTVQQCCNARDALAKALYGRLFDWLVARANETICPNAVYDADADADGPRAGAGARRSEGLDGGFIGILDIFGFESFVVNSFEQLCINYANEALQAQFNAYVFRQQQAEYETEGVPWQRIDFSDNAQVLNMIEDKRQGVLTLLDEECMLGQGTVAGFFTKLKSAQDKCPNFSVPRIARESLAFTIEHYAGPVTYDLEGFLEKNNDTLHPDLVLLMQGSSRTLLSAFFEIAGGGTEEGTAAHSGAGARKGAKKRMETVSSRFRAQLHGLSEEISSTGIHYVRCIKPNASASAVDFDSAMVANQLQYAGVLEAIRISRAAYPHRMPHARFIGAFAALHAVVTGGARARARAAGRAGKTGSDAATRGALDSKVRAADDEADRATSKAMLEALLPGEQDGAGYWHAQSKVFFRPRVHERLTLRLKESLGRAAIVAQKCWRSLTARRAYARVRASGLVAQRLVRGFLARATHRRLHAARALQAAERRRVARAAFVARRRAAVAVQRLVRGWLARRMCKTLVETRAASLVQAHWKGLTQKRYFRGLRVAAIRAQGLVRTRRAVVRYRRRLKDAKARGMFEFQLSKLREKLMFEETSRSDLESKNRELQSEIERAHQVREALDAQEAQMNELAAQLRAANDGIAREHSARQRLEREHEQSIVKLRMERDAAKKAAVGHLREERLDKMKEEQKRIFLNHEAELKELRAQVAQARRELRAVQKERDDLFLQDRVKTCQLEDMRAELRELGQYAGAGAASRAKAARAGKAAQLDSPELAANDAARRGSRGVGTYIPKRAPGGPRHFRHLTEMRISEECVHAVAITPDKSRIVTSSDDRRVRVWDITTGLCEHSWEYDSTPRALATDALHVYAGFGDASIVKYDVATWEATPFASGHAFTVYVLLFAKGAPPVGERQSTPMVSGAGDGELRVFDAAACQLVHALRGHNAAVKALAIVHGAPLNSAVMLSGGDDGEVRVWEMAAWTCLHTIAGRGSGINAIVSLGSSAPTADKPACVRVACASDDGYIYSHEYQKEAGWGDCAAVSAHKDVVWALGSISGLVVSASEDKLIKVWPAQSPPPWECVETLTGHGDAVCCLAVTQNHVFSASSDGMLHMWKLV</sequence>
<feature type="repeat" description="WD" evidence="8">
    <location>
        <begin position="1151"/>
        <end position="1192"/>
    </location>
</feature>
<evidence type="ECO:0000313" key="14">
    <source>
        <dbReference type="Proteomes" id="UP000751190"/>
    </source>
</evidence>
<feature type="repeat" description="WD" evidence="8">
    <location>
        <begin position="1425"/>
        <end position="1457"/>
    </location>
</feature>
<dbReference type="Gene3D" id="1.20.120.720">
    <property type="entry name" value="Myosin VI head, motor domain, U50 subdomain"/>
    <property type="match status" value="1"/>
</dbReference>
<feature type="repeat" description="WD" evidence="8">
    <location>
        <begin position="1282"/>
        <end position="1327"/>
    </location>
</feature>
<evidence type="ECO:0000256" key="10">
    <source>
        <dbReference type="SAM" id="Coils"/>
    </source>
</evidence>
<keyword evidence="5 9" id="KW-0518">Myosin</keyword>
<keyword evidence="3 9" id="KW-0547">Nucleotide-binding</keyword>
<dbReference type="CDD" id="cd00200">
    <property type="entry name" value="WD40"/>
    <property type="match status" value="1"/>
</dbReference>
<dbReference type="Gene3D" id="1.20.58.530">
    <property type="match status" value="1"/>
</dbReference>
<dbReference type="OrthoDB" id="10055605at2759"/>
<dbReference type="Gene3D" id="1.10.10.820">
    <property type="match status" value="1"/>
</dbReference>
<dbReference type="InterPro" id="IPR015943">
    <property type="entry name" value="WD40/YVTN_repeat-like_dom_sf"/>
</dbReference>
<dbReference type="Gene3D" id="3.40.850.10">
    <property type="entry name" value="Kinesin motor domain"/>
    <property type="match status" value="1"/>
</dbReference>
<dbReference type="PROSITE" id="PS51456">
    <property type="entry name" value="MYOSIN_MOTOR"/>
    <property type="match status" value="1"/>
</dbReference>
<name>A0A8J5XHU9_DIALT</name>
<evidence type="ECO:0000256" key="5">
    <source>
        <dbReference type="ARBA" id="ARBA00023123"/>
    </source>
</evidence>
<dbReference type="SMART" id="SM00320">
    <property type="entry name" value="WD40"/>
    <property type="match status" value="6"/>
</dbReference>
<dbReference type="GO" id="GO:0051015">
    <property type="term" value="F:actin filament binding"/>
    <property type="evidence" value="ECO:0007669"/>
    <property type="project" value="TreeGrafter"/>
</dbReference>
<feature type="coiled-coil region" evidence="10">
    <location>
        <begin position="1030"/>
        <end position="1071"/>
    </location>
</feature>
<dbReference type="PROSITE" id="PS50294">
    <property type="entry name" value="WD_REPEATS_REGION"/>
    <property type="match status" value="3"/>
</dbReference>
<dbReference type="InterPro" id="IPR019775">
    <property type="entry name" value="WD40_repeat_CS"/>
</dbReference>
<dbReference type="Pfam" id="PF00063">
    <property type="entry name" value="Myosin_head"/>
    <property type="match status" value="1"/>
</dbReference>
<keyword evidence="2" id="KW-0677">Repeat</keyword>
<dbReference type="PROSITE" id="PS50096">
    <property type="entry name" value="IQ"/>
    <property type="match status" value="1"/>
</dbReference>
<evidence type="ECO:0000313" key="13">
    <source>
        <dbReference type="EMBL" id="KAG8461059.1"/>
    </source>
</evidence>
<dbReference type="Pfam" id="PF00400">
    <property type="entry name" value="WD40"/>
    <property type="match status" value="3"/>
</dbReference>
<dbReference type="PRINTS" id="PR00193">
    <property type="entry name" value="MYOSINHEAVY"/>
</dbReference>
<evidence type="ECO:0000256" key="3">
    <source>
        <dbReference type="ARBA" id="ARBA00022741"/>
    </source>
</evidence>
<dbReference type="Proteomes" id="UP000751190">
    <property type="component" value="Unassembled WGS sequence"/>
</dbReference>
<keyword evidence="4 9" id="KW-0067">ATP-binding</keyword>
<dbReference type="InterPro" id="IPR036322">
    <property type="entry name" value="WD40_repeat_dom_sf"/>
</dbReference>
<feature type="domain" description="Myosin motor" evidence="12">
    <location>
        <begin position="14"/>
        <end position="770"/>
    </location>
</feature>
<comment type="caution">
    <text evidence="13">The sequence shown here is derived from an EMBL/GenBank/DDBJ whole genome shotgun (WGS) entry which is preliminary data.</text>
</comment>
<dbReference type="SMART" id="SM00015">
    <property type="entry name" value="IQ"/>
    <property type="match status" value="4"/>
</dbReference>
<evidence type="ECO:0000256" key="8">
    <source>
        <dbReference type="PROSITE-ProRule" id="PRU00221"/>
    </source>
</evidence>
<dbReference type="EMBL" id="JAGTXO010000028">
    <property type="protein sequence ID" value="KAG8461059.1"/>
    <property type="molecule type" value="Genomic_DNA"/>
</dbReference>
<keyword evidence="10" id="KW-0175">Coiled coil</keyword>
<evidence type="ECO:0000256" key="2">
    <source>
        <dbReference type="ARBA" id="ARBA00022737"/>
    </source>
</evidence>
<dbReference type="PROSITE" id="PS50082">
    <property type="entry name" value="WD_REPEATS_2"/>
    <property type="match status" value="3"/>
</dbReference>
<evidence type="ECO:0000256" key="9">
    <source>
        <dbReference type="PROSITE-ProRule" id="PRU00782"/>
    </source>
</evidence>
<evidence type="ECO:0000256" key="11">
    <source>
        <dbReference type="SAM" id="MobiDB-lite"/>
    </source>
</evidence>
<dbReference type="InterPro" id="IPR000048">
    <property type="entry name" value="IQ_motif_EF-hand-BS"/>
</dbReference>